<comment type="caution">
    <text evidence="1">The sequence shown here is derived from an EMBL/GenBank/DDBJ whole genome shotgun (WGS) entry which is preliminary data.</text>
</comment>
<evidence type="ECO:0000313" key="1">
    <source>
        <dbReference type="EMBL" id="OAX84434.1"/>
    </source>
</evidence>
<organism evidence="1 2">
    <name type="scientific">Emergomyces africanus</name>
    <dbReference type="NCBI Taxonomy" id="1955775"/>
    <lineage>
        <taxon>Eukaryota</taxon>
        <taxon>Fungi</taxon>
        <taxon>Dikarya</taxon>
        <taxon>Ascomycota</taxon>
        <taxon>Pezizomycotina</taxon>
        <taxon>Eurotiomycetes</taxon>
        <taxon>Eurotiomycetidae</taxon>
        <taxon>Onygenales</taxon>
        <taxon>Ajellomycetaceae</taxon>
        <taxon>Emergomyces</taxon>
    </lineage>
</organism>
<dbReference type="Proteomes" id="UP000091918">
    <property type="component" value="Unassembled WGS sequence"/>
</dbReference>
<keyword evidence="2" id="KW-1185">Reference proteome</keyword>
<accession>A0A1B7P5X6</accession>
<evidence type="ECO:0000313" key="2">
    <source>
        <dbReference type="Proteomes" id="UP000091918"/>
    </source>
</evidence>
<proteinExistence type="predicted"/>
<sequence>MAVTGSVIPPSNMNTMEVVGVVLAEAEVSKGLGDRAGIETQGMAIRDSTVMKWLPMSLPATHATVGDATGSLRSLNQHII</sequence>
<dbReference type="EMBL" id="LGUA01000076">
    <property type="protein sequence ID" value="OAX84434.1"/>
    <property type="molecule type" value="Genomic_DNA"/>
</dbReference>
<protein>
    <submittedName>
        <fullName evidence="1">Uncharacterized protein</fullName>
    </submittedName>
</protein>
<name>A0A1B7P5X6_9EURO</name>
<reference evidence="1 2" key="1">
    <citation type="submission" date="2015-07" db="EMBL/GenBank/DDBJ databases">
        <title>Emmonsia species relationships and genome sequence.</title>
        <authorList>
            <person name="Cuomo C.A."/>
            <person name="Schwartz I.S."/>
            <person name="Kenyon C."/>
            <person name="de Hoog G.S."/>
            <person name="Govender N.P."/>
            <person name="Botha A."/>
            <person name="Moreno L."/>
            <person name="de Vries M."/>
            <person name="Munoz J.F."/>
            <person name="Stielow J.B."/>
        </authorList>
    </citation>
    <scope>NUCLEOTIDE SEQUENCE [LARGE SCALE GENOMIC DNA]</scope>
    <source>
        <strain evidence="1 2">CBS 136260</strain>
    </source>
</reference>
<gene>
    <name evidence="1" type="ORF">ACJ72_01184</name>
</gene>
<dbReference type="AlphaFoldDB" id="A0A1B7P5X6"/>